<dbReference type="Gene3D" id="3.90.226.10">
    <property type="entry name" value="2-enoyl-CoA Hydratase, Chain A, domain 1"/>
    <property type="match status" value="1"/>
</dbReference>
<comment type="similarity">
    <text evidence="1 3">Belongs to the enoyl-CoA hydratase/isomerase family.</text>
</comment>
<dbReference type="PANTHER" id="PTHR11941">
    <property type="entry name" value="ENOYL-COA HYDRATASE-RELATED"/>
    <property type="match status" value="1"/>
</dbReference>
<dbReference type="InterPro" id="IPR001753">
    <property type="entry name" value="Enoyl-CoA_hydra/iso"/>
</dbReference>
<evidence type="ECO:0000256" key="1">
    <source>
        <dbReference type="ARBA" id="ARBA00005254"/>
    </source>
</evidence>
<dbReference type="InterPro" id="IPR018376">
    <property type="entry name" value="Enoyl-CoA_hyd/isom_CS"/>
</dbReference>
<evidence type="ECO:0000313" key="4">
    <source>
        <dbReference type="EMBL" id="MBL0390041.1"/>
    </source>
</evidence>
<evidence type="ECO:0000256" key="3">
    <source>
        <dbReference type="RuleBase" id="RU003707"/>
    </source>
</evidence>
<dbReference type="Pfam" id="PF00378">
    <property type="entry name" value="ECH_1"/>
    <property type="match status" value="1"/>
</dbReference>
<evidence type="ECO:0000256" key="2">
    <source>
        <dbReference type="ARBA" id="ARBA00023239"/>
    </source>
</evidence>
<dbReference type="PROSITE" id="PS00166">
    <property type="entry name" value="ENOYL_COA_HYDRATASE"/>
    <property type="match status" value="1"/>
</dbReference>
<dbReference type="InterPro" id="IPR029045">
    <property type="entry name" value="ClpP/crotonase-like_dom_sf"/>
</dbReference>
<keyword evidence="5" id="KW-1185">Reference proteome</keyword>
<name>A0A936YXR5_9BURK</name>
<reference evidence="4 5" key="1">
    <citation type="journal article" date="2017" name="Int. J. Syst. Evol. Microbiol.">
        <title>Ramlibacter monticola sp. nov., isolated from forest soil.</title>
        <authorList>
            <person name="Chaudhary D.K."/>
            <person name="Kim J."/>
        </authorList>
    </citation>
    <scope>NUCLEOTIDE SEQUENCE [LARGE SCALE GENOMIC DNA]</scope>
    <source>
        <strain evidence="4 5">KACC 19175</strain>
    </source>
</reference>
<dbReference type="Gene3D" id="1.10.12.10">
    <property type="entry name" value="Lyase 2-enoyl-coa Hydratase, Chain A, domain 2"/>
    <property type="match status" value="1"/>
</dbReference>
<evidence type="ECO:0000313" key="5">
    <source>
        <dbReference type="Proteomes" id="UP000599109"/>
    </source>
</evidence>
<sequence>MSSAAMKRTLAQKDGAIGWITFDNQARRNAMSLAMWKGLYEAVSAFAADPEVRVIVLKGAGDKAFVSGADISEFEEKRSSEQTVRAYDEVAHAATHALSEVNKPTIAMIRGFCVGGGVAIALSCDLRIASADSVFAVPAAKLGLGYAFEGVRKLVDVVGPSFAREIFYTARQFAAEEAAAMGLVNRLVPVDGLESYVRDCAATIAANAPLTVASIKTLVAQALKDESERDARLCREVVARCFASADYVEGRTAFMEKRKPKFTGR</sequence>
<dbReference type="PANTHER" id="PTHR11941:SF54">
    <property type="entry name" value="ENOYL-COA HYDRATASE, MITOCHONDRIAL"/>
    <property type="match status" value="1"/>
</dbReference>
<proteinExistence type="inferred from homology"/>
<gene>
    <name evidence="4" type="ORF">JJ685_02685</name>
</gene>
<keyword evidence="2" id="KW-0456">Lyase</keyword>
<dbReference type="GO" id="GO:0006635">
    <property type="term" value="P:fatty acid beta-oxidation"/>
    <property type="evidence" value="ECO:0007669"/>
    <property type="project" value="TreeGrafter"/>
</dbReference>
<dbReference type="Proteomes" id="UP000599109">
    <property type="component" value="Unassembled WGS sequence"/>
</dbReference>
<dbReference type="GO" id="GO:0016829">
    <property type="term" value="F:lyase activity"/>
    <property type="evidence" value="ECO:0007669"/>
    <property type="project" value="UniProtKB-KW"/>
</dbReference>
<dbReference type="NCBIfam" id="NF004781">
    <property type="entry name" value="PRK06127.1"/>
    <property type="match status" value="1"/>
</dbReference>
<dbReference type="CDD" id="cd06558">
    <property type="entry name" value="crotonase-like"/>
    <property type="match status" value="1"/>
</dbReference>
<accession>A0A936YXR5</accession>
<dbReference type="AlphaFoldDB" id="A0A936YXR5"/>
<dbReference type="SUPFAM" id="SSF52096">
    <property type="entry name" value="ClpP/crotonase"/>
    <property type="match status" value="1"/>
</dbReference>
<comment type="caution">
    <text evidence="4">The sequence shown here is derived from an EMBL/GenBank/DDBJ whole genome shotgun (WGS) entry which is preliminary data.</text>
</comment>
<dbReference type="InterPro" id="IPR014748">
    <property type="entry name" value="Enoyl-CoA_hydra_C"/>
</dbReference>
<organism evidence="4 5">
    <name type="scientific">Ramlibacter monticola</name>
    <dbReference type="NCBI Taxonomy" id="1926872"/>
    <lineage>
        <taxon>Bacteria</taxon>
        <taxon>Pseudomonadati</taxon>
        <taxon>Pseudomonadota</taxon>
        <taxon>Betaproteobacteria</taxon>
        <taxon>Burkholderiales</taxon>
        <taxon>Comamonadaceae</taxon>
        <taxon>Ramlibacter</taxon>
    </lineage>
</organism>
<dbReference type="EMBL" id="JAEQNE010000001">
    <property type="protein sequence ID" value="MBL0390041.1"/>
    <property type="molecule type" value="Genomic_DNA"/>
</dbReference>
<protein>
    <submittedName>
        <fullName evidence="4">Enoyl-CoA hydratase/isomerase family protein</fullName>
    </submittedName>
</protein>